<feature type="transmembrane region" description="Helical" evidence="1">
    <location>
        <begin position="7"/>
        <end position="26"/>
    </location>
</feature>
<dbReference type="EMBL" id="AB855771">
    <property type="protein sequence ID" value="BAP25778.1"/>
    <property type="molecule type" value="Genomic_DNA"/>
</dbReference>
<sequence length="116" mass="13442">MSKERCVCILGSILIILMIAGITVLLNTPLKVDSKNYDSVIELQEDIVNYKKSEKLDEKETDIIDKFYTKCEDIKTKLKNVEGKTVLQEIKNPTEIDDKKILELKDEFLQIKYKSE</sequence>
<dbReference type="AlphaFoldDB" id="A0A077K2R4"/>
<keyword evidence="1" id="KW-1133">Transmembrane helix</keyword>
<accession>A0A077K2R4</accession>
<organism evidence="2">
    <name type="scientific">Clostridium botulinum</name>
    <dbReference type="NCBI Taxonomy" id="1491"/>
    <lineage>
        <taxon>Bacteria</taxon>
        <taxon>Bacillati</taxon>
        <taxon>Bacillota</taxon>
        <taxon>Clostridia</taxon>
        <taxon>Eubacteriales</taxon>
        <taxon>Clostridiaceae</taxon>
        <taxon>Clostridium</taxon>
    </lineage>
</organism>
<reference evidence="2" key="1">
    <citation type="submission" date="2013-09" db="EMBL/GenBank/DDBJ databases">
        <title>Analysis of type B2 neurotoxin-encoding plasmid in Clostridium botulinum.</title>
        <authorList>
            <person name="Hosomi K."/>
            <person name="Sakaguchi Y."/>
            <person name="Gotoh K."/>
            <person name="Nakamura K."/>
            <person name="Kohda T."/>
            <person name="Mukamoto M."/>
            <person name="Iida T."/>
            <person name="Kozaki S."/>
        </authorList>
    </citation>
    <scope>NUCLEOTIDE SEQUENCE</scope>
    <source>
        <strain evidence="2">111</strain>
        <plasmid evidence="2">pCB111</plasmid>
    </source>
</reference>
<proteinExistence type="predicted"/>
<dbReference type="RefSeq" id="WP_032072517.1">
    <property type="nucleotide sequence ID" value="NC_025146.1"/>
</dbReference>
<keyword evidence="1" id="KW-0472">Membrane</keyword>
<evidence type="ECO:0000313" key="2">
    <source>
        <dbReference type="EMBL" id="BAP25778.1"/>
    </source>
</evidence>
<evidence type="ECO:0000256" key="1">
    <source>
        <dbReference type="SAM" id="Phobius"/>
    </source>
</evidence>
<protein>
    <submittedName>
        <fullName evidence="2">Uncharacterized protein</fullName>
    </submittedName>
</protein>
<geneLocation type="plasmid" evidence="2">
    <name>pCB111</name>
</geneLocation>
<keyword evidence="2" id="KW-0614">Plasmid</keyword>
<name>A0A077K2R4_CLOBO</name>
<keyword evidence="1" id="KW-0812">Transmembrane</keyword>